<dbReference type="STRING" id="33936.AZI98_18455"/>
<sequence>MNHLSWKNKKANKKVVCLHTNAKKYMVNNVLTPGQTYDVLNETEEYYFIIDNSGKVGGFYKEYFEEAK</sequence>
<accession>A0A167YY16</accession>
<dbReference type="Pfam" id="PF20111">
    <property type="entry name" value="DUF6501"/>
    <property type="match status" value="1"/>
</dbReference>
<dbReference type="EMBL" id="LWBR01000079">
    <property type="protein sequence ID" value="KZN94683.1"/>
    <property type="molecule type" value="Genomic_DNA"/>
</dbReference>
<dbReference type="OrthoDB" id="2428356at2"/>
<dbReference type="AlphaFoldDB" id="A0A167YY16"/>
<keyword evidence="3" id="KW-1185">Reference proteome</keyword>
<gene>
    <name evidence="1" type="ORF">AP3564_13070</name>
    <name evidence="2" type="ORF">AZI98_18455</name>
</gene>
<reference evidence="2 3" key="1">
    <citation type="submission" date="2016-04" db="EMBL/GenBank/DDBJ databases">
        <title>Draft genome sequence of Aeribacillus pallidus 8m3 from petroleum reservoir.</title>
        <authorList>
            <person name="Poltaraus A.B."/>
            <person name="Nazina T.N."/>
            <person name="Tourova T.P."/>
            <person name="Malakho S.M."/>
            <person name="Korshunova A.V."/>
            <person name="Sokolova D.S."/>
        </authorList>
    </citation>
    <scope>NUCLEOTIDE SEQUENCE [LARGE SCALE GENOMIC DNA]</scope>
    <source>
        <strain evidence="2 3">8m3</strain>
    </source>
</reference>
<name>A0A167YY16_9BACI</name>
<protein>
    <submittedName>
        <fullName evidence="2">Uncharacterized protein</fullName>
    </submittedName>
</protein>
<dbReference type="GeneID" id="301125985"/>
<evidence type="ECO:0000313" key="4">
    <source>
        <dbReference type="Proteomes" id="UP000214606"/>
    </source>
</evidence>
<organism evidence="2 3">
    <name type="scientific">Aeribacillus pallidus</name>
    <dbReference type="NCBI Taxonomy" id="33936"/>
    <lineage>
        <taxon>Bacteria</taxon>
        <taxon>Bacillati</taxon>
        <taxon>Bacillota</taxon>
        <taxon>Bacilli</taxon>
        <taxon>Bacillales</taxon>
        <taxon>Bacillaceae</taxon>
        <taxon>Aeribacillus</taxon>
    </lineage>
</organism>
<dbReference type="InterPro" id="IPR045447">
    <property type="entry name" value="DUF6501"/>
</dbReference>
<dbReference type="RefSeq" id="WP_063389709.1">
    <property type="nucleotide sequence ID" value="NZ_CP017703.1"/>
</dbReference>
<evidence type="ECO:0000313" key="1">
    <source>
        <dbReference type="EMBL" id="ASS91029.1"/>
    </source>
</evidence>
<evidence type="ECO:0000313" key="2">
    <source>
        <dbReference type="EMBL" id="KZN94683.1"/>
    </source>
</evidence>
<dbReference type="KEGG" id="apak:AP3564_13070"/>
<evidence type="ECO:0000313" key="3">
    <source>
        <dbReference type="Proteomes" id="UP000076476"/>
    </source>
</evidence>
<dbReference type="EMBL" id="CP017703">
    <property type="protein sequence ID" value="ASS91029.1"/>
    <property type="molecule type" value="Genomic_DNA"/>
</dbReference>
<reference evidence="1 4" key="2">
    <citation type="submission" date="2016-10" db="EMBL/GenBank/DDBJ databases">
        <title>The whole genome sequencing and assembly of Aeribacillus pallidus KCTC3564 strain.</title>
        <authorList>
            <person name="Lee Y.-J."/>
            <person name="Park M.-K."/>
            <person name="Yi H."/>
            <person name="Bahn Y.-S."/>
            <person name="Kim J.F."/>
            <person name="Lee D.-W."/>
        </authorList>
    </citation>
    <scope>NUCLEOTIDE SEQUENCE [LARGE SCALE GENOMIC DNA]</scope>
    <source>
        <strain evidence="1 4">KCTC3564</strain>
    </source>
</reference>
<dbReference type="Proteomes" id="UP000214606">
    <property type="component" value="Chromosome"/>
</dbReference>
<dbReference type="Proteomes" id="UP000076476">
    <property type="component" value="Unassembled WGS sequence"/>
</dbReference>
<accession>A0A163Z394</accession>
<proteinExistence type="predicted"/>